<dbReference type="PROSITE" id="PS50261">
    <property type="entry name" value="G_PROTEIN_RECEP_F2_4"/>
    <property type="match status" value="1"/>
</dbReference>
<evidence type="ECO:0000256" key="3">
    <source>
        <dbReference type="ARBA" id="ARBA00022989"/>
    </source>
</evidence>
<comment type="caution">
    <text evidence="8">The sequence shown here is derived from an EMBL/GenBank/DDBJ whole genome shotgun (WGS) entry which is preliminary data.</text>
</comment>
<organism evidence="8 9">
    <name type="scientific">Ignelater luminosus</name>
    <name type="common">Cucubano</name>
    <name type="synonym">Pyrophorus luminosus</name>
    <dbReference type="NCBI Taxonomy" id="2038154"/>
    <lineage>
        <taxon>Eukaryota</taxon>
        <taxon>Metazoa</taxon>
        <taxon>Ecdysozoa</taxon>
        <taxon>Arthropoda</taxon>
        <taxon>Hexapoda</taxon>
        <taxon>Insecta</taxon>
        <taxon>Pterygota</taxon>
        <taxon>Neoptera</taxon>
        <taxon>Endopterygota</taxon>
        <taxon>Coleoptera</taxon>
        <taxon>Polyphaga</taxon>
        <taxon>Elateriformia</taxon>
        <taxon>Elateroidea</taxon>
        <taxon>Elateridae</taxon>
        <taxon>Agrypninae</taxon>
        <taxon>Pyrophorini</taxon>
        <taxon>Ignelater</taxon>
    </lineage>
</organism>
<dbReference type="Gene3D" id="1.20.1070.10">
    <property type="entry name" value="Rhodopsin 7-helix transmembrane proteins"/>
    <property type="match status" value="1"/>
</dbReference>
<comment type="subcellular location">
    <subcellularLocation>
        <location evidence="1">Membrane</location>
        <topology evidence="1">Multi-pass membrane protein</topology>
    </subcellularLocation>
</comment>
<keyword evidence="2 5" id="KW-0812">Transmembrane</keyword>
<evidence type="ECO:0000259" key="7">
    <source>
        <dbReference type="PROSITE" id="PS50261"/>
    </source>
</evidence>
<feature type="domain" description="G-protein coupled receptors family 2 profile 2" evidence="7">
    <location>
        <begin position="114"/>
        <end position="282"/>
    </location>
</feature>
<dbReference type="Proteomes" id="UP000801492">
    <property type="component" value="Unassembled WGS sequence"/>
</dbReference>
<dbReference type="GO" id="GO:0007166">
    <property type="term" value="P:cell surface receptor signaling pathway"/>
    <property type="evidence" value="ECO:0007669"/>
    <property type="project" value="InterPro"/>
</dbReference>
<feature type="transmembrane region" description="Helical" evidence="5">
    <location>
        <begin position="217"/>
        <end position="237"/>
    </location>
</feature>
<feature type="chain" id="PRO_5035451111" description="G-protein coupled receptors family 2 profile 2 domain-containing protein" evidence="6">
    <location>
        <begin position="20"/>
        <end position="448"/>
    </location>
</feature>
<keyword evidence="3 5" id="KW-1133">Transmembrane helix</keyword>
<feature type="transmembrane region" description="Helical" evidence="5">
    <location>
        <begin position="151"/>
        <end position="173"/>
    </location>
</feature>
<protein>
    <recommendedName>
        <fullName evidence="7">G-protein coupled receptors family 2 profile 2 domain-containing protein</fullName>
    </recommendedName>
</protein>
<dbReference type="GO" id="GO:0016020">
    <property type="term" value="C:membrane"/>
    <property type="evidence" value="ECO:0007669"/>
    <property type="project" value="UniProtKB-SubCell"/>
</dbReference>
<dbReference type="OrthoDB" id="347083at2759"/>
<keyword evidence="9" id="KW-1185">Reference proteome</keyword>
<dbReference type="AlphaFoldDB" id="A0A8K0D132"/>
<evidence type="ECO:0000256" key="4">
    <source>
        <dbReference type="ARBA" id="ARBA00023136"/>
    </source>
</evidence>
<proteinExistence type="predicted"/>
<accession>A0A8K0D132</accession>
<dbReference type="InterPro" id="IPR053231">
    <property type="entry name" value="GPCR_LN-TM7"/>
</dbReference>
<feature type="transmembrane region" description="Helical" evidence="5">
    <location>
        <begin position="185"/>
        <end position="205"/>
    </location>
</feature>
<feature type="signal peptide" evidence="6">
    <location>
        <begin position="1"/>
        <end position="19"/>
    </location>
</feature>
<name>A0A8K0D132_IGNLU</name>
<dbReference type="PANTHER" id="PTHR45902">
    <property type="entry name" value="LATROPHILIN RECEPTOR-LIKE PROTEIN A"/>
    <property type="match status" value="1"/>
</dbReference>
<feature type="transmembrane region" description="Helical" evidence="5">
    <location>
        <begin position="117"/>
        <end position="139"/>
    </location>
</feature>
<dbReference type="GO" id="GO:0004930">
    <property type="term" value="F:G protein-coupled receptor activity"/>
    <property type="evidence" value="ECO:0007669"/>
    <property type="project" value="InterPro"/>
</dbReference>
<evidence type="ECO:0000313" key="9">
    <source>
        <dbReference type="Proteomes" id="UP000801492"/>
    </source>
</evidence>
<evidence type="ECO:0000256" key="5">
    <source>
        <dbReference type="SAM" id="Phobius"/>
    </source>
</evidence>
<evidence type="ECO:0000256" key="6">
    <source>
        <dbReference type="SAM" id="SignalP"/>
    </source>
</evidence>
<dbReference type="Pfam" id="PF00002">
    <property type="entry name" value="7tm_2"/>
    <property type="match status" value="1"/>
</dbReference>
<reference evidence="8" key="1">
    <citation type="submission" date="2019-08" db="EMBL/GenBank/DDBJ databases">
        <title>The genome of the North American firefly Photinus pyralis.</title>
        <authorList>
            <consortium name="Photinus pyralis genome working group"/>
            <person name="Fallon T.R."/>
            <person name="Sander Lower S.E."/>
            <person name="Weng J.-K."/>
        </authorList>
    </citation>
    <scope>NUCLEOTIDE SEQUENCE</scope>
    <source>
        <strain evidence="8">TRF0915ILg1</strain>
        <tissue evidence="8">Whole body</tissue>
    </source>
</reference>
<feature type="transmembrane region" description="Helical" evidence="5">
    <location>
        <begin position="358"/>
        <end position="378"/>
    </location>
</feature>
<dbReference type="EMBL" id="VTPC01004177">
    <property type="protein sequence ID" value="KAF2897425.1"/>
    <property type="molecule type" value="Genomic_DNA"/>
</dbReference>
<dbReference type="InterPro" id="IPR000832">
    <property type="entry name" value="GPCR_2_secretin-like"/>
</dbReference>
<gene>
    <name evidence="8" type="ORF">ILUMI_08751</name>
</gene>
<dbReference type="InterPro" id="IPR017981">
    <property type="entry name" value="GPCR_2-like_7TM"/>
</dbReference>
<keyword evidence="6" id="KW-0732">Signal</keyword>
<sequence>MRYFSLILNIYCFFLPALGSYNVTTKQTLEDYYYMNYDYELTNNVSTDNLELKPDSLILPNPASIDSKYTIDKLPNVELPDDSLADTDLRDHDFIDNLMYVYYGSHNRNGSSYGSEIIIIGSVLSCAAQLLTIFCVLLRKNLNGKKEMSKMFLHLMGCLCLSNLVFMLGVYATKSIIKCQIVALMLHYLHLLTAFWIFLYCYYIYKCFSNSSVPKMRYLFSMAYGFPAVLSLLSFVIAPRSYETKKFCFVSVQKGMMINYMLPISVLIIITTMYSLNGIRKINLELSKLEMTSSAESLNMLKHEAENGEGEKKPEVASEEVTSLKECKSCLKVLCVVQTSYDVVWFTAVLALENVNYSNSMPIFYTVISFLLNWYIFVKTKAFLPTLSIGNTETINVELNSVEMDKTSMGLVSISRRSSSDNIPLLINSEMCTEMHELHQDTISTISS</sequence>
<keyword evidence="4 5" id="KW-0472">Membrane</keyword>
<evidence type="ECO:0000256" key="2">
    <source>
        <dbReference type="ARBA" id="ARBA00022692"/>
    </source>
</evidence>
<evidence type="ECO:0000313" key="8">
    <source>
        <dbReference type="EMBL" id="KAF2897425.1"/>
    </source>
</evidence>
<feature type="transmembrane region" description="Helical" evidence="5">
    <location>
        <begin position="257"/>
        <end position="276"/>
    </location>
</feature>
<evidence type="ECO:0000256" key="1">
    <source>
        <dbReference type="ARBA" id="ARBA00004141"/>
    </source>
</evidence>
<dbReference type="PANTHER" id="PTHR45902:SF4">
    <property type="entry name" value="G-PROTEIN COUPLED RECEPTORS FAMILY 2 PROFILE 2 DOMAIN-CONTAINING PROTEIN"/>
    <property type="match status" value="1"/>
</dbReference>